<sequence>MSSSRQAILSDVRKALGREAHSVIEPHPFKERIALSQAGIDPYQQFLARLEVTGVTLEALADISQVPEAVAAFCTRHQLHGPLAVAPALASLPWQQTGLQTDVGTAQGHHPIGVAQAFAGIAATGSLVMLANADNPAGLNFLPEYHLVVLDKSRLLGQLDQLWPLLSHPDEGTAQAVQLITGPSSTADIGGQLLYGAHGPRAVHILLID</sequence>
<dbReference type="PANTHER" id="PTHR43682">
    <property type="entry name" value="LACTATE UTILIZATION PROTEIN C"/>
    <property type="match status" value="1"/>
</dbReference>
<dbReference type="InterPro" id="IPR024185">
    <property type="entry name" value="FTHF_cligase-like_sf"/>
</dbReference>
<evidence type="ECO:0000313" key="2">
    <source>
        <dbReference type="EMBL" id="SNS84509.1"/>
    </source>
</evidence>
<dbReference type="RefSeq" id="WP_089360722.1">
    <property type="nucleotide sequence ID" value="NZ_FZOG01000005.1"/>
</dbReference>
<dbReference type="SUPFAM" id="SSF100950">
    <property type="entry name" value="NagB/RpiA/CoA transferase-like"/>
    <property type="match status" value="1"/>
</dbReference>
<dbReference type="Pfam" id="PF02589">
    <property type="entry name" value="LUD_dom"/>
    <property type="match status" value="1"/>
</dbReference>
<protein>
    <submittedName>
        <fullName evidence="2">L-lactate dehydrogenase complex protein LldG</fullName>
    </submittedName>
</protein>
<proteinExistence type="predicted"/>
<dbReference type="Gene3D" id="3.40.50.10420">
    <property type="entry name" value="NagB/RpiA/CoA transferase-like"/>
    <property type="match status" value="1"/>
</dbReference>
<dbReference type="AlphaFoldDB" id="A0A239HT66"/>
<name>A0A239HT66_9PSED</name>
<dbReference type="PANTHER" id="PTHR43682:SF1">
    <property type="entry name" value="LACTATE UTILIZATION PROTEIN C"/>
    <property type="match status" value="1"/>
</dbReference>
<dbReference type="Proteomes" id="UP000242915">
    <property type="component" value="Unassembled WGS sequence"/>
</dbReference>
<feature type="domain" description="LUD" evidence="1">
    <location>
        <begin position="111"/>
        <end position="208"/>
    </location>
</feature>
<dbReference type="InterPro" id="IPR037171">
    <property type="entry name" value="NagB/RpiA_transferase-like"/>
</dbReference>
<gene>
    <name evidence="2" type="ORF">SAMN05216255_3570</name>
</gene>
<dbReference type="InterPro" id="IPR003741">
    <property type="entry name" value="LUD_dom"/>
</dbReference>
<organism evidence="2 3">
    <name type="scientific">Pseudomonas segetis</name>
    <dbReference type="NCBI Taxonomy" id="298908"/>
    <lineage>
        <taxon>Bacteria</taxon>
        <taxon>Pseudomonadati</taxon>
        <taxon>Pseudomonadota</taxon>
        <taxon>Gammaproteobacteria</taxon>
        <taxon>Pseudomonadales</taxon>
        <taxon>Pseudomonadaceae</taxon>
        <taxon>Pseudomonas</taxon>
    </lineage>
</organism>
<accession>A0A239HT66</accession>
<evidence type="ECO:0000259" key="1">
    <source>
        <dbReference type="Pfam" id="PF02589"/>
    </source>
</evidence>
<keyword evidence="3" id="KW-1185">Reference proteome</keyword>
<reference evidence="3" key="1">
    <citation type="submission" date="2017-06" db="EMBL/GenBank/DDBJ databases">
        <authorList>
            <person name="Varghese N."/>
            <person name="Submissions S."/>
        </authorList>
    </citation>
    <scope>NUCLEOTIDE SEQUENCE [LARGE SCALE GENOMIC DNA]</scope>
    <source>
        <strain evidence="3">CIP 108523</strain>
    </source>
</reference>
<dbReference type="EMBL" id="FZOG01000005">
    <property type="protein sequence ID" value="SNS84509.1"/>
    <property type="molecule type" value="Genomic_DNA"/>
</dbReference>
<evidence type="ECO:0000313" key="3">
    <source>
        <dbReference type="Proteomes" id="UP000242915"/>
    </source>
</evidence>